<proteinExistence type="predicted"/>
<comment type="caution">
    <text evidence="1">The sequence shown here is derived from an EMBL/GenBank/DDBJ whole genome shotgun (WGS) entry which is preliminary data.</text>
</comment>
<dbReference type="Proteomes" id="UP000265520">
    <property type="component" value="Unassembled WGS sequence"/>
</dbReference>
<protein>
    <submittedName>
        <fullName evidence="1">Uncharacterized protein</fullName>
    </submittedName>
</protein>
<sequence length="65" mass="6735">DGVGMLGPVLLDCSYHPGPYGGSVQSVITAVLLLVGDDDTFLWTNRLASNTLKEFPGKGGGSRIA</sequence>
<accession>A0A392NJ62</accession>
<dbReference type="EMBL" id="LXQA010040405">
    <property type="protein sequence ID" value="MCH99471.1"/>
    <property type="molecule type" value="Genomic_DNA"/>
</dbReference>
<keyword evidence="2" id="KW-1185">Reference proteome</keyword>
<organism evidence="1 2">
    <name type="scientific">Trifolium medium</name>
    <dbReference type="NCBI Taxonomy" id="97028"/>
    <lineage>
        <taxon>Eukaryota</taxon>
        <taxon>Viridiplantae</taxon>
        <taxon>Streptophyta</taxon>
        <taxon>Embryophyta</taxon>
        <taxon>Tracheophyta</taxon>
        <taxon>Spermatophyta</taxon>
        <taxon>Magnoliopsida</taxon>
        <taxon>eudicotyledons</taxon>
        <taxon>Gunneridae</taxon>
        <taxon>Pentapetalae</taxon>
        <taxon>rosids</taxon>
        <taxon>fabids</taxon>
        <taxon>Fabales</taxon>
        <taxon>Fabaceae</taxon>
        <taxon>Papilionoideae</taxon>
        <taxon>50 kb inversion clade</taxon>
        <taxon>NPAAA clade</taxon>
        <taxon>Hologalegina</taxon>
        <taxon>IRL clade</taxon>
        <taxon>Trifolieae</taxon>
        <taxon>Trifolium</taxon>
    </lineage>
</organism>
<reference evidence="1 2" key="1">
    <citation type="journal article" date="2018" name="Front. Plant Sci.">
        <title>Red Clover (Trifolium pratense) and Zigzag Clover (T. medium) - A Picture of Genomic Similarities and Differences.</title>
        <authorList>
            <person name="Dluhosova J."/>
            <person name="Istvanek J."/>
            <person name="Nedelnik J."/>
            <person name="Repkova J."/>
        </authorList>
    </citation>
    <scope>NUCLEOTIDE SEQUENCE [LARGE SCALE GENOMIC DNA]</scope>
    <source>
        <strain evidence="2">cv. 10/8</strain>
        <tissue evidence="1">Leaf</tissue>
    </source>
</reference>
<name>A0A392NJ62_9FABA</name>
<feature type="non-terminal residue" evidence="1">
    <location>
        <position position="1"/>
    </location>
</feature>
<evidence type="ECO:0000313" key="2">
    <source>
        <dbReference type="Proteomes" id="UP000265520"/>
    </source>
</evidence>
<dbReference type="AlphaFoldDB" id="A0A392NJ62"/>
<evidence type="ECO:0000313" key="1">
    <source>
        <dbReference type="EMBL" id="MCH99471.1"/>
    </source>
</evidence>